<reference evidence="1 2" key="1">
    <citation type="submission" date="2019-04" db="EMBL/GenBank/DDBJ databases">
        <title>An improved genome assembly and genetic linkage map for asparagus bean, Vigna unguiculata ssp. sesquipedialis.</title>
        <authorList>
            <person name="Xia Q."/>
            <person name="Zhang R."/>
            <person name="Dong Y."/>
        </authorList>
    </citation>
    <scope>NUCLEOTIDE SEQUENCE [LARGE SCALE GENOMIC DNA]</scope>
    <source>
        <tissue evidence="1">Leaf</tissue>
    </source>
</reference>
<name>A0A4D6M5Z0_VIGUN</name>
<protein>
    <submittedName>
        <fullName evidence="1">Uncharacterized protein</fullName>
    </submittedName>
</protein>
<proteinExistence type="predicted"/>
<evidence type="ECO:0000313" key="2">
    <source>
        <dbReference type="Proteomes" id="UP000501690"/>
    </source>
</evidence>
<gene>
    <name evidence="1" type="ORF">DEO72_LG6g646</name>
</gene>
<organism evidence="1 2">
    <name type="scientific">Vigna unguiculata</name>
    <name type="common">Cowpea</name>
    <dbReference type="NCBI Taxonomy" id="3917"/>
    <lineage>
        <taxon>Eukaryota</taxon>
        <taxon>Viridiplantae</taxon>
        <taxon>Streptophyta</taxon>
        <taxon>Embryophyta</taxon>
        <taxon>Tracheophyta</taxon>
        <taxon>Spermatophyta</taxon>
        <taxon>Magnoliopsida</taxon>
        <taxon>eudicotyledons</taxon>
        <taxon>Gunneridae</taxon>
        <taxon>Pentapetalae</taxon>
        <taxon>rosids</taxon>
        <taxon>fabids</taxon>
        <taxon>Fabales</taxon>
        <taxon>Fabaceae</taxon>
        <taxon>Papilionoideae</taxon>
        <taxon>50 kb inversion clade</taxon>
        <taxon>NPAAA clade</taxon>
        <taxon>indigoferoid/millettioid clade</taxon>
        <taxon>Phaseoleae</taxon>
        <taxon>Vigna</taxon>
    </lineage>
</organism>
<dbReference type="AlphaFoldDB" id="A0A4D6M5Z0"/>
<accession>A0A4D6M5Z0</accession>
<sequence length="155" mass="17643">MKRLAGLVEPPGGAGQFYSFWVFLDCWVKSDRVEVCGESYGWESSEMEKWWGFECRRNLEKCPGDKHYLAARGWPPGANAVAMLLQVEVLCAEVVFCFRWRDNKEISKWCAPAAGVVPPDGRDGKRKNKALCAWRYATPARRSGSWQRVAARVPR</sequence>
<evidence type="ECO:0000313" key="1">
    <source>
        <dbReference type="EMBL" id="QCD95948.1"/>
    </source>
</evidence>
<dbReference type="EMBL" id="CP039350">
    <property type="protein sequence ID" value="QCD95948.1"/>
    <property type="molecule type" value="Genomic_DNA"/>
</dbReference>
<keyword evidence="2" id="KW-1185">Reference proteome</keyword>
<dbReference type="Proteomes" id="UP000501690">
    <property type="component" value="Linkage Group LG6"/>
</dbReference>